<comment type="caution">
    <text evidence="1">The sequence shown here is derived from an EMBL/GenBank/DDBJ whole genome shotgun (WGS) entry which is preliminary data.</text>
</comment>
<keyword evidence="2" id="KW-1185">Reference proteome</keyword>
<dbReference type="AlphaFoldDB" id="A0A0M8QQ97"/>
<evidence type="ECO:0000313" key="2">
    <source>
        <dbReference type="Proteomes" id="UP000037773"/>
    </source>
</evidence>
<dbReference type="EMBL" id="LGCN01000177">
    <property type="protein sequence ID" value="KOT38506.1"/>
    <property type="molecule type" value="Genomic_DNA"/>
</dbReference>
<proteinExistence type="predicted"/>
<dbReference type="PATRIC" id="fig|36816.3.peg.3467"/>
<organism evidence="1 2">
    <name type="scientific">Streptomyces caelestis</name>
    <dbReference type="NCBI Taxonomy" id="36816"/>
    <lineage>
        <taxon>Bacteria</taxon>
        <taxon>Bacillati</taxon>
        <taxon>Actinomycetota</taxon>
        <taxon>Actinomycetes</taxon>
        <taxon>Kitasatosporales</taxon>
        <taxon>Streptomycetaceae</taxon>
        <taxon>Streptomyces</taxon>
    </lineage>
</organism>
<dbReference type="Proteomes" id="UP000037773">
    <property type="component" value="Unassembled WGS sequence"/>
</dbReference>
<accession>A0A0M8QQ97</accession>
<name>A0A0M8QQ97_9ACTN</name>
<evidence type="ECO:0000313" key="1">
    <source>
        <dbReference type="EMBL" id="KOT38506.1"/>
    </source>
</evidence>
<protein>
    <submittedName>
        <fullName evidence="1">Uncharacterized protein</fullName>
    </submittedName>
</protein>
<gene>
    <name evidence="1" type="ORF">ADK41_15975</name>
</gene>
<reference evidence="1 2" key="1">
    <citation type="submission" date="2015-07" db="EMBL/GenBank/DDBJ databases">
        <authorList>
            <person name="Noorani M."/>
        </authorList>
    </citation>
    <scope>NUCLEOTIDE SEQUENCE [LARGE SCALE GENOMIC DNA]</scope>
    <source>
        <strain evidence="1 2">NRRL B-24567</strain>
    </source>
</reference>
<dbReference type="InterPro" id="IPR047675">
    <property type="entry name" value="Putative_zinc-bd"/>
</dbReference>
<sequence>MCPAILHWSARRSRPGVGNVARTQSRCGALTQKGTRCQRLAMVGASRCDLHRGEWSSYTIEKRKETERKAKKRKRRK</sequence>
<dbReference type="NCBIfam" id="NF041373">
    <property type="entry name" value="HGG_STG"/>
    <property type="match status" value="1"/>
</dbReference>